<gene>
    <name evidence="4" type="ORF">HUO12_07685</name>
</gene>
<dbReference type="RefSeq" id="WP_176273020.1">
    <property type="nucleotide sequence ID" value="NZ_JABWTA010000001.1"/>
</dbReference>
<dbReference type="Proteomes" id="UP000546031">
    <property type="component" value="Unassembled WGS sequence"/>
</dbReference>
<dbReference type="SUPFAM" id="SSF160909">
    <property type="entry name" value="ATP12-like"/>
    <property type="match status" value="1"/>
</dbReference>
<reference evidence="4 5" key="1">
    <citation type="submission" date="2020-06" db="EMBL/GenBank/DDBJ databases">
        <title>Altererythrobacter lutimaris sp. nov., a marine bacterium isolated from a tidal flat.</title>
        <authorList>
            <person name="Kim D."/>
            <person name="Yoo Y."/>
            <person name="Kim J.-J."/>
        </authorList>
    </citation>
    <scope>NUCLEOTIDE SEQUENCE [LARGE SCALE GENOMIC DNA]</scope>
    <source>
        <strain evidence="4 5">JGD-16</strain>
    </source>
</reference>
<keyword evidence="3" id="KW-0143">Chaperone</keyword>
<dbReference type="PANTHER" id="PTHR21013">
    <property type="entry name" value="ATP SYNTHASE MITOCHONDRIAL F1 COMPLEX ASSEMBLY FACTOR 2/ATP12 PROTEIN, MITOCHONDRIAL PRECURSOR"/>
    <property type="match status" value="1"/>
</dbReference>
<keyword evidence="2" id="KW-0809">Transit peptide</keyword>
<evidence type="ECO:0000313" key="5">
    <source>
        <dbReference type="Proteomes" id="UP000546031"/>
    </source>
</evidence>
<proteinExistence type="inferred from homology"/>
<comment type="caution">
    <text evidence="4">The sequence shown here is derived from an EMBL/GenBank/DDBJ whole genome shotgun (WGS) entry which is preliminary data.</text>
</comment>
<dbReference type="InterPro" id="IPR042272">
    <property type="entry name" value="ATP12_ATP_synth-F1-assembly_N"/>
</dbReference>
<evidence type="ECO:0000313" key="4">
    <source>
        <dbReference type="EMBL" id="NVE94779.1"/>
    </source>
</evidence>
<keyword evidence="5" id="KW-1185">Reference proteome</keyword>
<evidence type="ECO:0000256" key="2">
    <source>
        <dbReference type="ARBA" id="ARBA00022946"/>
    </source>
</evidence>
<dbReference type="InterPro" id="IPR011419">
    <property type="entry name" value="ATP12_ATP_synth-F1-assembly"/>
</dbReference>
<evidence type="ECO:0000256" key="1">
    <source>
        <dbReference type="ARBA" id="ARBA00008231"/>
    </source>
</evidence>
<dbReference type="EMBL" id="JABWTA010000001">
    <property type="protein sequence ID" value="NVE94779.1"/>
    <property type="molecule type" value="Genomic_DNA"/>
</dbReference>
<accession>A0A850HAM2</accession>
<organism evidence="4 5">
    <name type="scientific">Altererythrobacter lutimaris</name>
    <dbReference type="NCBI Taxonomy" id="2743979"/>
    <lineage>
        <taxon>Bacteria</taxon>
        <taxon>Pseudomonadati</taxon>
        <taxon>Pseudomonadota</taxon>
        <taxon>Alphaproteobacteria</taxon>
        <taxon>Sphingomonadales</taxon>
        <taxon>Erythrobacteraceae</taxon>
        <taxon>Altererythrobacter</taxon>
    </lineage>
</organism>
<dbReference type="Gene3D" id="1.10.3580.10">
    <property type="entry name" value="ATP12 ATPase"/>
    <property type="match status" value="1"/>
</dbReference>
<dbReference type="AlphaFoldDB" id="A0A850HAM2"/>
<comment type="similarity">
    <text evidence="1">Belongs to the ATP12 family.</text>
</comment>
<sequence>MKRFYEQVSVSEVNGGWQVMLDDRGLKTVGGKAQIVPTKPLAEALAREWDEQGEDIDVKRFRLRDTADYAIEHVAAKPDEVITKLLGYVETDTLCYRADPEDALFQRQLDEWEPILENFEAREGLKLVRVSGIVHREQPQDTLAKLRAKLEMRDPFPLAGLELLASLAASLIVALEISQPESDPEMLWRAASLEEEWQAELWGRDAQAEERRAERRIAFLGAADWLKLLEPEKV</sequence>
<dbReference type="GO" id="GO:0043461">
    <property type="term" value="P:proton-transporting ATP synthase complex assembly"/>
    <property type="evidence" value="ECO:0007669"/>
    <property type="project" value="InterPro"/>
</dbReference>
<protein>
    <submittedName>
        <fullName evidence="4">Molecular chaperone</fullName>
    </submittedName>
</protein>
<name>A0A850HAM2_9SPHN</name>
<dbReference type="InterPro" id="IPR023335">
    <property type="entry name" value="ATP12_ortho_dom_sf"/>
</dbReference>
<dbReference type="Gene3D" id="3.30.2180.10">
    <property type="entry name" value="ATP12-like"/>
    <property type="match status" value="1"/>
</dbReference>
<dbReference type="PANTHER" id="PTHR21013:SF10">
    <property type="entry name" value="ATP SYNTHASE MITOCHONDRIAL F1 COMPLEX ASSEMBLY FACTOR 2"/>
    <property type="match status" value="1"/>
</dbReference>
<dbReference type="Pfam" id="PF07542">
    <property type="entry name" value="ATP12"/>
    <property type="match status" value="1"/>
</dbReference>
<evidence type="ECO:0000256" key="3">
    <source>
        <dbReference type="ARBA" id="ARBA00023186"/>
    </source>
</evidence>